<evidence type="ECO:0000313" key="1">
    <source>
        <dbReference type="EMBL" id="BBB01009.1"/>
    </source>
</evidence>
<organism evidence="1 2">
    <name type="scientific">Actinacidiphila reveromycinica</name>
    <dbReference type="NCBI Taxonomy" id="659352"/>
    <lineage>
        <taxon>Bacteria</taxon>
        <taxon>Bacillati</taxon>
        <taxon>Actinomycetota</taxon>
        <taxon>Actinomycetes</taxon>
        <taxon>Kitasatosporales</taxon>
        <taxon>Streptomycetaceae</taxon>
        <taxon>Actinacidiphila</taxon>
    </lineage>
</organism>
<dbReference type="AlphaFoldDB" id="A0A7U3VRQ3"/>
<accession>A0A7U3VRQ3</accession>
<reference evidence="1 2" key="3">
    <citation type="journal article" date="2011" name="Nat. Chem. Biol.">
        <title>Reveromycin A biosynthesis uses RevG and RevJ for stereospecific spiroacetal formation.</title>
        <authorList>
            <person name="Takahashi S."/>
            <person name="Toyoda A."/>
            <person name="Sekiyama Y."/>
            <person name="Takagi H."/>
            <person name="Nogawa T."/>
            <person name="Uramoto M."/>
            <person name="Suzuki R."/>
            <person name="Koshino H."/>
            <person name="Kumano T."/>
            <person name="Panthee S."/>
            <person name="Dairi T."/>
            <person name="Ishikawa J."/>
            <person name="Ikeda H."/>
            <person name="Sakaki Y."/>
            <person name="Osada H."/>
        </authorList>
    </citation>
    <scope>NUCLEOTIDE SEQUENCE [LARGE SCALE GENOMIC DNA]</scope>
    <source>
        <strain evidence="1 2">SN-593</strain>
    </source>
</reference>
<proteinExistence type="predicted"/>
<dbReference type="RefSeq" id="WP_202236961.1">
    <property type="nucleotide sequence ID" value="NZ_AP018365.1"/>
</dbReference>
<dbReference type="EMBL" id="AP018365">
    <property type="protein sequence ID" value="BBB01009.1"/>
    <property type="molecule type" value="Genomic_DNA"/>
</dbReference>
<name>A0A7U3VRQ3_9ACTN</name>
<evidence type="ECO:0008006" key="3">
    <source>
        <dbReference type="Google" id="ProtNLM"/>
    </source>
</evidence>
<sequence length="79" mass="8896">MPGAKYEKYGRPKAPTDLNQEYMTVQETAYVLGCSVTWLRKFLRTHPKLQARSGRRIITDRAARAAIYRAQSGKLPAAA</sequence>
<reference evidence="1 2" key="4">
    <citation type="journal article" date="2020" name="Sci. Rep.">
        <title>beta-carboline chemical signals induce reveromycin production through a LuxR family regulator in Streptomyces sp. SN-593.</title>
        <authorList>
            <person name="Panthee S."/>
            <person name="Kito N."/>
            <person name="Hayashi T."/>
            <person name="Shimizu T."/>
            <person name="Ishikawa J."/>
            <person name="Hamamoto H."/>
            <person name="Osada H."/>
            <person name="Takahashi S."/>
        </authorList>
    </citation>
    <scope>NUCLEOTIDE SEQUENCE [LARGE SCALE GENOMIC DNA]</scope>
    <source>
        <strain evidence="1 2">SN-593</strain>
    </source>
</reference>
<gene>
    <name evidence="1" type="ORF">RVR_8240</name>
</gene>
<protein>
    <recommendedName>
        <fullName evidence="3">Helix-turn-helix domain-containing protein</fullName>
    </recommendedName>
</protein>
<dbReference type="Proteomes" id="UP000595703">
    <property type="component" value="Chromosome"/>
</dbReference>
<keyword evidence="2" id="KW-1185">Reference proteome</keyword>
<evidence type="ECO:0000313" key="2">
    <source>
        <dbReference type="Proteomes" id="UP000595703"/>
    </source>
</evidence>
<reference evidence="1 2" key="2">
    <citation type="journal article" date="2011" name="J. Antibiot.">
        <title>Furaquinocins I and J: novel polyketide isoprenoid hybrid compounds from Streptomyces reveromyceticus SN-593.</title>
        <authorList>
            <person name="Panthee S."/>
            <person name="Takahashi S."/>
            <person name="Takagi H."/>
            <person name="Nogawa T."/>
            <person name="Oowada E."/>
            <person name="Uramoto M."/>
            <person name="Osada H."/>
        </authorList>
    </citation>
    <scope>NUCLEOTIDE SEQUENCE [LARGE SCALE GENOMIC DNA]</scope>
    <source>
        <strain evidence="1 2">SN-593</strain>
    </source>
</reference>
<reference evidence="1 2" key="1">
    <citation type="journal article" date="2010" name="J. Bacteriol.">
        <title>Biochemical characterization of a novel indole prenyltransferase from Streptomyces sp. SN-593.</title>
        <authorList>
            <person name="Takahashi S."/>
            <person name="Takagi H."/>
            <person name="Toyoda A."/>
            <person name="Uramoto M."/>
            <person name="Nogawa T."/>
            <person name="Ueki M."/>
            <person name="Sakaki Y."/>
            <person name="Osada H."/>
        </authorList>
    </citation>
    <scope>NUCLEOTIDE SEQUENCE [LARGE SCALE GENOMIC DNA]</scope>
    <source>
        <strain evidence="1 2">SN-593</strain>
    </source>
</reference>
<dbReference type="KEGG" id="arev:RVR_8240"/>